<name>A0A4R2P3A5_9BACL</name>
<dbReference type="Proteomes" id="UP000295416">
    <property type="component" value="Unassembled WGS sequence"/>
</dbReference>
<dbReference type="Pfam" id="PF12389">
    <property type="entry name" value="Peptidase_M73"/>
    <property type="match status" value="1"/>
</dbReference>
<evidence type="ECO:0000313" key="1">
    <source>
        <dbReference type="EMBL" id="TCP29220.1"/>
    </source>
</evidence>
<keyword evidence="2" id="KW-1185">Reference proteome</keyword>
<dbReference type="NCBIfam" id="TIGR04088">
    <property type="entry name" value="cognate_SipW"/>
    <property type="match status" value="1"/>
</dbReference>
<gene>
    <name evidence="1" type="ORF">EV207_11119</name>
</gene>
<reference evidence="1 2" key="1">
    <citation type="submission" date="2019-03" db="EMBL/GenBank/DDBJ databases">
        <title>Genomic Encyclopedia of Type Strains, Phase IV (KMG-IV): sequencing the most valuable type-strain genomes for metagenomic binning, comparative biology and taxonomic classification.</title>
        <authorList>
            <person name="Goeker M."/>
        </authorList>
    </citation>
    <scope>NUCLEOTIDE SEQUENCE [LARGE SCALE GENOMIC DNA]</scope>
    <source>
        <strain evidence="1 2">DSM 19377</strain>
    </source>
</reference>
<protein>
    <submittedName>
        <fullName evidence="1">Camelysin</fullName>
    </submittedName>
</protein>
<dbReference type="EMBL" id="SLXK01000011">
    <property type="protein sequence ID" value="TCP29220.1"/>
    <property type="molecule type" value="Genomic_DNA"/>
</dbReference>
<accession>A0A4R2P3A5</accession>
<organism evidence="1 2">
    <name type="scientific">Scopulibacillus darangshiensis</name>
    <dbReference type="NCBI Taxonomy" id="442528"/>
    <lineage>
        <taxon>Bacteria</taxon>
        <taxon>Bacillati</taxon>
        <taxon>Bacillota</taxon>
        <taxon>Bacilli</taxon>
        <taxon>Bacillales</taxon>
        <taxon>Sporolactobacillaceae</taxon>
        <taxon>Scopulibacillus</taxon>
    </lineage>
</organism>
<comment type="caution">
    <text evidence="1">The sequence shown here is derived from an EMBL/GenBank/DDBJ whole genome shotgun (WGS) entry which is preliminary data.</text>
</comment>
<dbReference type="InterPro" id="IPR023833">
    <property type="entry name" value="Signal_pept_SipW-depend-type"/>
</dbReference>
<dbReference type="RefSeq" id="WP_132745878.1">
    <property type="nucleotide sequence ID" value="NZ_SLXK01000011.1"/>
</dbReference>
<evidence type="ECO:0000313" key="2">
    <source>
        <dbReference type="Proteomes" id="UP000295416"/>
    </source>
</evidence>
<dbReference type="AlphaFoldDB" id="A0A4R2P3A5"/>
<dbReference type="OrthoDB" id="2660939at2"/>
<dbReference type="InterPro" id="IPR022121">
    <property type="entry name" value="Peptidase_M73_camelysin"/>
</dbReference>
<proteinExistence type="predicted"/>
<sequence>MGFKKKLGAGIVTASLGLSLIGGGTFAYFSDSEVTNNAFAAGTLDLSMNPKTVIDVSNLKPGDTMTRDFKLKNDGSLDIKTINLLTNYSVVDKKGDNADVDFGKHIKVNFLWNWDKESEPIFETTLYDLKKMDPDVVKKDVFDPLWEKKGGLKAGAENDLWVEFEFVDNGEDQNVFQGDKLKLEWTFNAMQTDGEEK</sequence>